<dbReference type="GeneID" id="102803705"/>
<dbReference type="SMART" id="SM00409">
    <property type="entry name" value="IG"/>
    <property type="match status" value="2"/>
</dbReference>
<evidence type="ECO:0000313" key="4">
    <source>
        <dbReference type="Proteomes" id="UP000694865"/>
    </source>
</evidence>
<dbReference type="InterPro" id="IPR003599">
    <property type="entry name" value="Ig_sub"/>
</dbReference>
<dbReference type="Pfam" id="PF07679">
    <property type="entry name" value="I-set"/>
    <property type="match status" value="3"/>
</dbReference>
<dbReference type="InterPro" id="IPR050958">
    <property type="entry name" value="Cell_Adh-Cytoskel_Orgn"/>
</dbReference>
<protein>
    <submittedName>
        <fullName evidence="5">Netrin receptor DCC-like</fullName>
    </submittedName>
</protein>
<name>A0ABM0LX57_SACKO</name>
<dbReference type="PROSITE" id="PS50835">
    <property type="entry name" value="IG_LIKE"/>
    <property type="match status" value="2"/>
</dbReference>
<dbReference type="InterPro" id="IPR003598">
    <property type="entry name" value="Ig_sub2"/>
</dbReference>
<dbReference type="SMART" id="SM00408">
    <property type="entry name" value="IGc2"/>
    <property type="match status" value="3"/>
</dbReference>
<feature type="domain" description="Ig-like" evidence="3">
    <location>
        <begin position="13"/>
        <end position="120"/>
    </location>
</feature>
<dbReference type="RefSeq" id="XP_006812348.1">
    <property type="nucleotide sequence ID" value="XM_006812285.1"/>
</dbReference>
<evidence type="ECO:0000313" key="5">
    <source>
        <dbReference type="RefSeq" id="XP_006812348.1"/>
    </source>
</evidence>
<dbReference type="InterPro" id="IPR013098">
    <property type="entry name" value="Ig_I-set"/>
</dbReference>
<keyword evidence="2" id="KW-1015">Disulfide bond</keyword>
<reference evidence="5" key="1">
    <citation type="submission" date="2025-08" db="UniProtKB">
        <authorList>
            <consortium name="RefSeq"/>
        </authorList>
    </citation>
    <scope>IDENTIFICATION</scope>
    <source>
        <tissue evidence="5">Testes</tissue>
    </source>
</reference>
<evidence type="ECO:0000256" key="2">
    <source>
        <dbReference type="ARBA" id="ARBA00023157"/>
    </source>
</evidence>
<gene>
    <name evidence="5" type="primary">LOC102803705</name>
</gene>
<organism evidence="4 5">
    <name type="scientific">Saccoglossus kowalevskii</name>
    <name type="common">Acorn worm</name>
    <dbReference type="NCBI Taxonomy" id="10224"/>
    <lineage>
        <taxon>Eukaryota</taxon>
        <taxon>Metazoa</taxon>
        <taxon>Hemichordata</taxon>
        <taxon>Enteropneusta</taxon>
        <taxon>Harrimaniidae</taxon>
        <taxon>Saccoglossus</taxon>
    </lineage>
</organism>
<dbReference type="InterPro" id="IPR036179">
    <property type="entry name" value="Ig-like_dom_sf"/>
</dbReference>
<feature type="domain" description="Ig-like" evidence="3">
    <location>
        <begin position="131"/>
        <end position="285"/>
    </location>
</feature>
<keyword evidence="1" id="KW-0732">Signal</keyword>
<dbReference type="Gene3D" id="2.60.40.10">
    <property type="entry name" value="Immunoglobulins"/>
    <property type="match status" value="3"/>
</dbReference>
<proteinExistence type="predicted"/>
<dbReference type="PANTHER" id="PTHR45080:SF8">
    <property type="entry name" value="IG-LIKE DOMAIN-CONTAINING PROTEIN"/>
    <property type="match status" value="1"/>
</dbReference>
<dbReference type="Proteomes" id="UP000694865">
    <property type="component" value="Unplaced"/>
</dbReference>
<dbReference type="InterPro" id="IPR013783">
    <property type="entry name" value="Ig-like_fold"/>
</dbReference>
<evidence type="ECO:0000259" key="3">
    <source>
        <dbReference type="PROSITE" id="PS50835"/>
    </source>
</evidence>
<keyword evidence="4" id="KW-1185">Reference proteome</keyword>
<dbReference type="InterPro" id="IPR007110">
    <property type="entry name" value="Ig-like_dom"/>
</dbReference>
<accession>A0ABM0LX57</accession>
<dbReference type="SUPFAM" id="SSF48726">
    <property type="entry name" value="Immunoglobulin"/>
    <property type="match status" value="3"/>
</dbReference>
<dbReference type="PANTHER" id="PTHR45080">
    <property type="entry name" value="CONTACTIN 5"/>
    <property type="match status" value="1"/>
</dbReference>
<sequence>MSVWHRWDFGDGPTGLCILVVVAVFNSNLGRIDEGPESTSVYTGDTAIFKCVVTAVPGAVIRWQKNRVNLDLATNVDERYTELESGTLEIKNVKMSDEADYRCRATNIEGMRRSEEASLSIIFSGSMVRRPEFASRPQNAEVLEGGDVVLECAVNANPRPTVTWWKDGQPITPRRVFFRKILSFSFLYKMKHRKVSSITPRYEKEPTSLFAEVNSDINFECKVYGVPFPTIEWIKNGDTITPSDYFKIVEGTNLKILGLVKSDEGLYQCKASNDIGNIQTSAQLIIVDRGSTVQLEYLTCIPSISLWALDWRHGCCLRLVAMETEVLSVVIFDLMY</sequence>
<evidence type="ECO:0000256" key="1">
    <source>
        <dbReference type="ARBA" id="ARBA00022729"/>
    </source>
</evidence>